<evidence type="ECO:0000313" key="1">
    <source>
        <dbReference type="EMBL" id="SEE36286.1"/>
    </source>
</evidence>
<protein>
    <submittedName>
        <fullName evidence="1">Uncharacterized protein</fullName>
    </submittedName>
</protein>
<gene>
    <name evidence="1" type="ORF">SAMN05444171_7179</name>
</gene>
<organism evidence="1 2">
    <name type="scientific">Bradyrhizobium lablabi</name>
    <dbReference type="NCBI Taxonomy" id="722472"/>
    <lineage>
        <taxon>Bacteria</taxon>
        <taxon>Pseudomonadati</taxon>
        <taxon>Pseudomonadota</taxon>
        <taxon>Alphaproteobacteria</taxon>
        <taxon>Hyphomicrobiales</taxon>
        <taxon>Nitrobacteraceae</taxon>
        <taxon>Bradyrhizobium</taxon>
    </lineage>
</organism>
<dbReference type="Proteomes" id="UP000183208">
    <property type="component" value="Unassembled WGS sequence"/>
</dbReference>
<reference evidence="1 2" key="1">
    <citation type="submission" date="2016-10" db="EMBL/GenBank/DDBJ databases">
        <authorList>
            <person name="de Groot N.N."/>
        </authorList>
    </citation>
    <scope>NUCLEOTIDE SEQUENCE [LARGE SCALE GENOMIC DNA]</scope>
    <source>
        <strain evidence="1 2">GAS522</strain>
    </source>
</reference>
<evidence type="ECO:0000313" key="2">
    <source>
        <dbReference type="Proteomes" id="UP000183208"/>
    </source>
</evidence>
<accession>A0A1H5I7R3</accession>
<proteinExistence type="predicted"/>
<dbReference type="RefSeq" id="WP_157793765.1">
    <property type="nucleotide sequence ID" value="NZ_FNTI01000001.1"/>
</dbReference>
<name>A0A1H5I7R3_9BRAD</name>
<sequence length="53" mass="6091">MEHQFFIRQQNLKLYRSLVAASEAAAAKARARQEKLLKLLAEEVANEPLPRKN</sequence>
<dbReference type="AlphaFoldDB" id="A0A1H5I7R3"/>
<dbReference type="EMBL" id="FNTI01000001">
    <property type="protein sequence ID" value="SEE36286.1"/>
    <property type="molecule type" value="Genomic_DNA"/>
</dbReference>